<dbReference type="InterPro" id="IPR047650">
    <property type="entry name" value="Transpos_IS110"/>
</dbReference>
<reference evidence="2 3" key="1">
    <citation type="submission" date="2016-10" db="EMBL/GenBank/DDBJ databases">
        <authorList>
            <person name="de Groot N.N."/>
        </authorList>
    </citation>
    <scope>NUCLEOTIDE SEQUENCE [LARGE SCALE GENOMIC DNA]</scope>
    <source>
        <strain evidence="2 3">DSM 13305</strain>
    </source>
</reference>
<dbReference type="EMBL" id="FODY01000020">
    <property type="protein sequence ID" value="SEP35510.1"/>
    <property type="molecule type" value="Genomic_DNA"/>
</dbReference>
<protein>
    <submittedName>
        <fullName evidence="2">Transposase IS116/IS110/IS902 family protein</fullName>
    </submittedName>
</protein>
<sequence>SQHQSGQFEAQNTRLIRSGNRFLKYYLCEAAKSLVRCDTEHRRYYDLKYKEVNKYQHKRALALTARKLVRLVFRLLKDNRLYIPSVTA</sequence>
<dbReference type="GO" id="GO:0006313">
    <property type="term" value="P:DNA transposition"/>
    <property type="evidence" value="ECO:0007669"/>
    <property type="project" value="InterPro"/>
</dbReference>
<keyword evidence="3" id="KW-1185">Reference proteome</keyword>
<dbReference type="STRING" id="112903.SAMN04490178_12090"/>
<dbReference type="OrthoDB" id="1680608at2"/>
<dbReference type="AlphaFoldDB" id="A0A1H8X6F9"/>
<feature type="non-terminal residue" evidence="2">
    <location>
        <position position="1"/>
    </location>
</feature>
<dbReference type="PANTHER" id="PTHR33055:SF15">
    <property type="entry name" value="TRANSPOSASE-RELATED"/>
    <property type="match status" value="1"/>
</dbReference>
<evidence type="ECO:0000259" key="1">
    <source>
        <dbReference type="Pfam" id="PF02371"/>
    </source>
</evidence>
<name>A0A1H8X6F9_9FIRM</name>
<gene>
    <name evidence="2" type="ORF">SAMN04490178_12090</name>
</gene>
<feature type="domain" description="Transposase IS116/IS110/IS902 C-terminal" evidence="1">
    <location>
        <begin position="2"/>
        <end position="45"/>
    </location>
</feature>
<dbReference type="Proteomes" id="UP000198847">
    <property type="component" value="Unassembled WGS sequence"/>
</dbReference>
<proteinExistence type="predicted"/>
<dbReference type="InterPro" id="IPR003346">
    <property type="entry name" value="Transposase_20"/>
</dbReference>
<dbReference type="GO" id="GO:0003677">
    <property type="term" value="F:DNA binding"/>
    <property type="evidence" value="ECO:0007669"/>
    <property type="project" value="InterPro"/>
</dbReference>
<evidence type="ECO:0000313" key="2">
    <source>
        <dbReference type="EMBL" id="SEP35510.1"/>
    </source>
</evidence>
<evidence type="ECO:0000313" key="3">
    <source>
        <dbReference type="Proteomes" id="UP000198847"/>
    </source>
</evidence>
<accession>A0A1H8X6F9</accession>
<dbReference type="GO" id="GO:0004803">
    <property type="term" value="F:transposase activity"/>
    <property type="evidence" value="ECO:0007669"/>
    <property type="project" value="InterPro"/>
</dbReference>
<dbReference type="PANTHER" id="PTHR33055">
    <property type="entry name" value="TRANSPOSASE FOR INSERTION SEQUENCE ELEMENT IS1111A"/>
    <property type="match status" value="1"/>
</dbReference>
<dbReference type="Pfam" id="PF02371">
    <property type="entry name" value="Transposase_20"/>
    <property type="match status" value="1"/>
</dbReference>
<organism evidence="2 3">
    <name type="scientific">Propionispora vibrioides</name>
    <dbReference type="NCBI Taxonomy" id="112903"/>
    <lineage>
        <taxon>Bacteria</taxon>
        <taxon>Bacillati</taxon>
        <taxon>Bacillota</taxon>
        <taxon>Negativicutes</taxon>
        <taxon>Selenomonadales</taxon>
        <taxon>Sporomusaceae</taxon>
        <taxon>Propionispora</taxon>
    </lineage>
</organism>